<feature type="signal peptide" evidence="3">
    <location>
        <begin position="1"/>
        <end position="18"/>
    </location>
</feature>
<keyword evidence="2" id="KW-0443">Lipid metabolism</keyword>
<proteinExistence type="predicted"/>
<dbReference type="AlphaFoldDB" id="A0AAJ6QYT5"/>
<dbReference type="SUPFAM" id="SSF53474">
    <property type="entry name" value="alpha/beta-Hydrolases"/>
    <property type="match status" value="1"/>
</dbReference>
<evidence type="ECO:0000256" key="2">
    <source>
        <dbReference type="ARBA" id="ARBA00023098"/>
    </source>
</evidence>
<dbReference type="InterPro" id="IPR029058">
    <property type="entry name" value="AB_hydrolase_fold"/>
</dbReference>
<evidence type="ECO:0000256" key="1">
    <source>
        <dbReference type="ARBA" id="ARBA00022963"/>
    </source>
</evidence>
<evidence type="ECO:0000259" key="4">
    <source>
        <dbReference type="Pfam" id="PF00561"/>
    </source>
</evidence>
<dbReference type="InterPro" id="IPR000073">
    <property type="entry name" value="AB_hydrolase_1"/>
</dbReference>
<dbReference type="RefSeq" id="XP_003748498.1">
    <property type="nucleotide sequence ID" value="XM_003748450.1"/>
</dbReference>
<keyword evidence="1" id="KW-0442">Lipid degradation</keyword>
<keyword evidence="5" id="KW-1185">Reference proteome</keyword>
<dbReference type="Proteomes" id="UP000694867">
    <property type="component" value="Unplaced"/>
</dbReference>
<evidence type="ECO:0000256" key="3">
    <source>
        <dbReference type="SAM" id="SignalP"/>
    </source>
</evidence>
<organism evidence="5 6">
    <name type="scientific">Galendromus occidentalis</name>
    <name type="common">western predatory mite</name>
    <dbReference type="NCBI Taxonomy" id="34638"/>
    <lineage>
        <taxon>Eukaryota</taxon>
        <taxon>Metazoa</taxon>
        <taxon>Ecdysozoa</taxon>
        <taxon>Arthropoda</taxon>
        <taxon>Chelicerata</taxon>
        <taxon>Arachnida</taxon>
        <taxon>Acari</taxon>
        <taxon>Parasitiformes</taxon>
        <taxon>Mesostigmata</taxon>
        <taxon>Gamasina</taxon>
        <taxon>Phytoseioidea</taxon>
        <taxon>Phytoseiidae</taxon>
        <taxon>Typhlodrominae</taxon>
        <taxon>Galendromus</taxon>
    </lineage>
</organism>
<accession>A0AAJ6QYT5</accession>
<protein>
    <submittedName>
        <fullName evidence="6">Lipase member K-like</fullName>
    </submittedName>
</protein>
<keyword evidence="3" id="KW-0732">Signal</keyword>
<dbReference type="Pfam" id="PF00561">
    <property type="entry name" value="Abhydrolase_1"/>
    <property type="match status" value="1"/>
</dbReference>
<dbReference type="GO" id="GO:0016042">
    <property type="term" value="P:lipid catabolic process"/>
    <property type="evidence" value="ECO:0007669"/>
    <property type="project" value="UniProtKB-KW"/>
</dbReference>
<sequence length="467" mass="52683">MFIAAAYCLFLFLEFSSTQEVRYEPIRSKGRSEDTELWSKGTDEYVRGYGLSFEWLNVTTQDDVELWIHHLWNPRIEGTKVPMLMVHALAVNGDVFLLNLPEHDLAMTLANNGYDVYMVNFRGSSYSPLSVEQYVNTSLDDCIFKDLPTTVDFVLEKTNRSDLNIVAYSKGTYVTLGLLANSPEYNRKVRLLVLMTPVTAISRPPLLLFSVFYFLEIGIKTFGTALANLLDTNLLLDVQHLFGVPFVIDRLAHIAPLGAQCVWNSAFSGYPDCISRTNLNIDLLEKMFIRGFPDKAYAREVIQFSQNSKSERFQSYSPSWFDGDAGLIFPALKSLLAPWSDDGSLENVKEYSLSAISAPVAILQANRELFSQPKDYTRIRNSLCPNIIGGKLSPHKYVFEVNVSNYLHVDFGVGAHNDDVYVNAYYMIIREHDLSLDSSLATVLGYVDADFSHLSPQSCDICSECDR</sequence>
<dbReference type="KEGG" id="goe:100903054"/>
<feature type="domain" description="AB hydrolase-1" evidence="4">
    <location>
        <begin position="82"/>
        <end position="204"/>
    </location>
</feature>
<feature type="chain" id="PRO_5042556993" evidence="3">
    <location>
        <begin position="19"/>
        <end position="467"/>
    </location>
</feature>
<dbReference type="PANTHER" id="PTHR11005">
    <property type="entry name" value="LYSOSOMAL ACID LIPASE-RELATED"/>
    <property type="match status" value="1"/>
</dbReference>
<dbReference type="Gene3D" id="3.40.50.1820">
    <property type="entry name" value="alpha/beta hydrolase"/>
    <property type="match status" value="1"/>
</dbReference>
<evidence type="ECO:0000313" key="5">
    <source>
        <dbReference type="Proteomes" id="UP000694867"/>
    </source>
</evidence>
<dbReference type="GeneID" id="100903054"/>
<name>A0AAJ6QYT5_9ACAR</name>
<reference evidence="6" key="1">
    <citation type="submission" date="2025-08" db="UniProtKB">
        <authorList>
            <consortium name="RefSeq"/>
        </authorList>
    </citation>
    <scope>IDENTIFICATION</scope>
</reference>
<evidence type="ECO:0000313" key="6">
    <source>
        <dbReference type="RefSeq" id="XP_003748498.1"/>
    </source>
</evidence>
<gene>
    <name evidence="6" type="primary">LOC100903054</name>
</gene>